<evidence type="ECO:0000259" key="10">
    <source>
        <dbReference type="Pfam" id="PF25068"/>
    </source>
</evidence>
<dbReference type="PROSITE" id="PS50005">
    <property type="entry name" value="TPR"/>
    <property type="match status" value="1"/>
</dbReference>
<evidence type="ECO:0000259" key="7">
    <source>
        <dbReference type="Pfam" id="PF25062"/>
    </source>
</evidence>
<reference evidence="11 12" key="1">
    <citation type="submission" date="2019-07" db="EMBL/GenBank/DDBJ databases">
        <title>Genomes of Cafeteria roenbergensis.</title>
        <authorList>
            <person name="Fischer M.G."/>
            <person name="Hackl T."/>
            <person name="Roman M."/>
        </authorList>
    </citation>
    <scope>NUCLEOTIDE SEQUENCE [LARGE SCALE GENOMIC DNA]</scope>
    <source>
        <strain evidence="11 12">E4-10P</strain>
    </source>
</reference>
<dbReference type="Pfam" id="PF25064">
    <property type="entry name" value="ARM_TT21_5th"/>
    <property type="match status" value="1"/>
</dbReference>
<feature type="repeat" description="TPR" evidence="4">
    <location>
        <begin position="331"/>
        <end position="364"/>
    </location>
</feature>
<evidence type="ECO:0000256" key="5">
    <source>
        <dbReference type="SAM" id="MobiDB-lite"/>
    </source>
</evidence>
<dbReference type="SMART" id="SM00028">
    <property type="entry name" value="TPR"/>
    <property type="match status" value="9"/>
</dbReference>
<dbReference type="InterPro" id="IPR019734">
    <property type="entry name" value="TPR_rpt"/>
</dbReference>
<feature type="domain" description="Tetratricopeptide repeat protein 21A/21B fourth ARM" evidence="10">
    <location>
        <begin position="825"/>
        <end position="992"/>
    </location>
</feature>
<dbReference type="EMBL" id="VLTO01000087">
    <property type="protein sequence ID" value="KAA0166425.1"/>
    <property type="molecule type" value="Genomic_DNA"/>
</dbReference>
<dbReference type="InterPro" id="IPR056834">
    <property type="entry name" value="ARM_TT21_C"/>
</dbReference>
<dbReference type="InterPro" id="IPR011990">
    <property type="entry name" value="TPR-like_helical_dom_sf"/>
</dbReference>
<keyword evidence="2" id="KW-0677">Repeat</keyword>
<dbReference type="SUPFAM" id="SSF48452">
    <property type="entry name" value="TPR-like"/>
    <property type="match status" value="6"/>
</dbReference>
<evidence type="ECO:0000256" key="3">
    <source>
        <dbReference type="ARBA" id="ARBA00022803"/>
    </source>
</evidence>
<name>A0A5A8DLW2_CAFRO</name>
<feature type="domain" description="Tetratricopeptide repeat protein 21A/21B fifth ARM repeats" evidence="9">
    <location>
        <begin position="1036"/>
        <end position="1147"/>
    </location>
</feature>
<evidence type="ECO:0000259" key="6">
    <source>
        <dbReference type="Pfam" id="PF25060"/>
    </source>
</evidence>
<feature type="compositionally biased region" description="Gly residues" evidence="5">
    <location>
        <begin position="476"/>
        <end position="490"/>
    </location>
</feature>
<feature type="region of interest" description="Disordered" evidence="5">
    <location>
        <begin position="638"/>
        <end position="664"/>
    </location>
</feature>
<evidence type="ECO:0000259" key="9">
    <source>
        <dbReference type="Pfam" id="PF25064"/>
    </source>
</evidence>
<evidence type="ECO:0000256" key="2">
    <source>
        <dbReference type="ARBA" id="ARBA00022737"/>
    </source>
</evidence>
<dbReference type="Gene3D" id="1.25.40.10">
    <property type="entry name" value="Tetratricopeptide repeat domain"/>
    <property type="match status" value="6"/>
</dbReference>
<feature type="domain" description="Tetratricopeptide repeat protein 21A/21B C-terminal ARM" evidence="8">
    <location>
        <begin position="1216"/>
        <end position="1419"/>
    </location>
</feature>
<dbReference type="InterPro" id="IPR056835">
    <property type="entry name" value="ARM_TT21_5th"/>
</dbReference>
<feature type="region of interest" description="Disordered" evidence="5">
    <location>
        <begin position="1158"/>
        <end position="1205"/>
    </location>
</feature>
<sequence>MAADVAALLASYARLGLFKHISTVCSEVIAKRGNDPVIVLWSAFGSAMEGNAAAAIRQADTLRTKRQVALASLVCLEAFHRRASMVDRAALESVNSDMRSAEREASPKQLALAATFAVHLRQWDRALGLADAAVTAAGDDPDCLTANGWAELGSGGAEAAEAALALLDRAIASVEAAAGAGSGAVDARMGKAVALRSLGRHSEALDALNDVVAVNRWMLPAIAERGRLHARQGDWEGVGEASAALLASDPLDVEGQMLACLKALAGDGDAASASMSMRQLLAAVAKHEPGNASLILHYARPLARLAGDSRPVLDAALKLTRSAMEADPRNAQALAETGSIQAQLGDLDAATESFTAAARLDDTCVEAVAGLIWCQLAAGRWEDAGAQLEMFGMVQETVGRSAHMALLDAIVAWRRSADPYAHVAYLAEARTIHAREWRKARADPSVSVYEALTALDPTLMLRIARELLIHARSSDGSGGDDGAADGGGGAEGDEEAAAEAASGAGSDASIRRAASVGLAILKEVASVAPGMSEARLLLARAHLRAGNADEASRALVDVLAADSGNAPAHLLMAQVALAQGLRHLPTAKASLEQALAHNLRAHASPVYQLVAARVAYAERKYADAARAAQLAIKALGAGAGSASGGGGAAAGGRSGGGRPRGTAEGALATVSAGPMGDLTDSDRVRLYVLLAESHTARDQLKEATAVIDDATSIFAGTPEEVDVLIAHARLTLAKGSAEAAVRMLGGVPTDSPAFGRAQRVKADILLKHRRDRRAFIQCFREVVERRPTTAARVALSEAYMRISMPEEAVAALQDALDDAPDDGALVRRMGRALVRMHDFDRAARYYDEALRRLEAGSAGSATSLDAGLIASLRQDLVELLVRQRRFSDAQALIDEDLARTERDAISLRGTRQSLRAMAQVQQGIGDAGAAVVTLEHSLKVQQRIVTLLRRDAPELLAAEKDSAADLCHEVAQALLAARPPDEAQAQRYLREGLHAKESHVPCLLALSRLLLRRGEVAHAERAVVSLRRAAPGSVDARMLEAELQLAQGSVDAAAYQMGELLEARPGEHDALARAVRLLKLAGRLDDAEKMVAVAERAGRAAAREPGVRFCRGLVNRYRNKPEDAIACFNEARHSAAWGVRAVEQMVWTYVSPDGDAVWRTARSDRDDDGGGDGAGRGGPAMGPRGRRGGAAAAATGADRKGGEATSPIEASDVALALLGGIAPKNRTRQHSVLRAYALMIRGQPSATSEAQAILAELFSADEAFAPAIAAMATLLLLSGETTKAKNQLKHLSRLPVDVEASEDFVRGYLMLADVQMEASKNDIAIRMCQEALKRDRASALAWEILGDIAEREMSYADAADHFAKAWAVDSERTARVGYKLAFNYLKSRRFTKAIDICHKVLEHFPGYPKIQETIIDVARKSLRA</sequence>
<dbReference type="InterPro" id="IPR040364">
    <property type="entry name" value="TTC21A/TTC21B"/>
</dbReference>
<feature type="domain" description="Tetratricopeptide repeat protein 21A/21B N-terminal ARM repeat" evidence="7">
    <location>
        <begin position="12"/>
        <end position="237"/>
    </location>
</feature>
<evidence type="ECO:0000256" key="4">
    <source>
        <dbReference type="PROSITE-ProRule" id="PRU00339"/>
    </source>
</evidence>
<proteinExistence type="inferred from homology"/>
<protein>
    <recommendedName>
        <fullName evidence="13">Tetratricopeptide repeat-like domain-containing protein</fullName>
    </recommendedName>
</protein>
<evidence type="ECO:0008006" key="13">
    <source>
        <dbReference type="Google" id="ProtNLM"/>
    </source>
</evidence>
<dbReference type="InterPro" id="IPR056833">
    <property type="entry name" value="ARM_TT21_N"/>
</dbReference>
<dbReference type="Pfam" id="PF25060">
    <property type="entry name" value="ARM_TT21_2nd"/>
    <property type="match status" value="1"/>
</dbReference>
<dbReference type="Pfam" id="PF25063">
    <property type="entry name" value="ARM_TT21_C"/>
    <property type="match status" value="1"/>
</dbReference>
<feature type="domain" description="Tetratricopeptide repeat protein 21A/21B second ARM" evidence="6">
    <location>
        <begin position="277"/>
        <end position="580"/>
    </location>
</feature>
<evidence type="ECO:0000313" key="11">
    <source>
        <dbReference type="EMBL" id="KAA0166425.1"/>
    </source>
</evidence>
<dbReference type="GO" id="GO:0035721">
    <property type="term" value="P:intraciliary retrograde transport"/>
    <property type="evidence" value="ECO:0007669"/>
    <property type="project" value="TreeGrafter"/>
</dbReference>
<feature type="compositionally biased region" description="Gly residues" evidence="5">
    <location>
        <begin position="1171"/>
        <end position="1180"/>
    </location>
</feature>
<evidence type="ECO:0000313" key="12">
    <source>
        <dbReference type="Proteomes" id="UP000322899"/>
    </source>
</evidence>
<feature type="region of interest" description="Disordered" evidence="5">
    <location>
        <begin position="474"/>
        <end position="504"/>
    </location>
</feature>
<dbReference type="Pfam" id="PF25058">
    <property type="entry name" value="ARM_TT21"/>
    <property type="match status" value="1"/>
</dbReference>
<dbReference type="PANTHER" id="PTHR14699">
    <property type="entry name" value="STI2 PROTEIN-RELATED"/>
    <property type="match status" value="1"/>
</dbReference>
<evidence type="ECO:0000259" key="8">
    <source>
        <dbReference type="Pfam" id="PF25063"/>
    </source>
</evidence>
<organism evidence="11 12">
    <name type="scientific">Cafeteria roenbergensis</name>
    <name type="common">Marine flagellate</name>
    <dbReference type="NCBI Taxonomy" id="33653"/>
    <lineage>
        <taxon>Eukaryota</taxon>
        <taxon>Sar</taxon>
        <taxon>Stramenopiles</taxon>
        <taxon>Bigyra</taxon>
        <taxon>Opalozoa</taxon>
        <taxon>Bicosoecida</taxon>
        <taxon>Cafeteriaceae</taxon>
        <taxon>Cafeteria</taxon>
    </lineage>
</organism>
<dbReference type="InterPro" id="IPR056836">
    <property type="entry name" value="ARM_TT21_4th"/>
</dbReference>
<dbReference type="OrthoDB" id="10259630at2759"/>
<dbReference type="GO" id="GO:0061512">
    <property type="term" value="P:protein localization to cilium"/>
    <property type="evidence" value="ECO:0007669"/>
    <property type="project" value="TreeGrafter"/>
</dbReference>
<dbReference type="Proteomes" id="UP000322899">
    <property type="component" value="Unassembled WGS sequence"/>
</dbReference>
<feature type="compositionally biased region" description="Gly residues" evidence="5">
    <location>
        <begin position="638"/>
        <end position="659"/>
    </location>
</feature>
<dbReference type="Pfam" id="PF25068">
    <property type="entry name" value="ARM_TT21_4th"/>
    <property type="match status" value="1"/>
</dbReference>
<dbReference type="Pfam" id="PF25062">
    <property type="entry name" value="ARM_TT21_N"/>
    <property type="match status" value="1"/>
</dbReference>
<accession>A0A5A8DLW2</accession>
<evidence type="ECO:0000256" key="1">
    <source>
        <dbReference type="ARBA" id="ARBA00010935"/>
    </source>
</evidence>
<keyword evidence="3 4" id="KW-0802">TPR repeat</keyword>
<dbReference type="GO" id="GO:0030991">
    <property type="term" value="C:intraciliary transport particle A"/>
    <property type="evidence" value="ECO:0007669"/>
    <property type="project" value="TreeGrafter"/>
</dbReference>
<comment type="caution">
    <text evidence="11">The sequence shown here is derived from an EMBL/GenBank/DDBJ whole genome shotgun (WGS) entry which is preliminary data.</text>
</comment>
<gene>
    <name evidence="11" type="ORF">FNF27_07497</name>
</gene>
<dbReference type="PANTHER" id="PTHR14699:SF0">
    <property type="entry name" value="TETRATRICOPEPTIDE REPEAT PROTEIN 21 HOMOLOG"/>
    <property type="match status" value="1"/>
</dbReference>
<dbReference type="GO" id="GO:0005929">
    <property type="term" value="C:cilium"/>
    <property type="evidence" value="ECO:0007669"/>
    <property type="project" value="GOC"/>
</dbReference>
<comment type="similarity">
    <text evidence="1">Belongs to the TTC21 family.</text>
</comment>
<dbReference type="InterPro" id="IPR056832">
    <property type="entry name" value="ARM_TT21_2nd"/>
</dbReference>